<evidence type="ECO:0000313" key="1">
    <source>
        <dbReference type="EMBL" id="KAI3741755.1"/>
    </source>
</evidence>
<protein>
    <submittedName>
        <fullName evidence="1">Uncharacterized protein</fullName>
    </submittedName>
</protein>
<organism evidence="1 2">
    <name type="scientific">Smallanthus sonchifolius</name>
    <dbReference type="NCBI Taxonomy" id="185202"/>
    <lineage>
        <taxon>Eukaryota</taxon>
        <taxon>Viridiplantae</taxon>
        <taxon>Streptophyta</taxon>
        <taxon>Embryophyta</taxon>
        <taxon>Tracheophyta</taxon>
        <taxon>Spermatophyta</taxon>
        <taxon>Magnoliopsida</taxon>
        <taxon>eudicotyledons</taxon>
        <taxon>Gunneridae</taxon>
        <taxon>Pentapetalae</taxon>
        <taxon>asterids</taxon>
        <taxon>campanulids</taxon>
        <taxon>Asterales</taxon>
        <taxon>Asteraceae</taxon>
        <taxon>Asteroideae</taxon>
        <taxon>Heliantheae alliance</taxon>
        <taxon>Millerieae</taxon>
        <taxon>Smallanthus</taxon>
    </lineage>
</organism>
<reference evidence="1 2" key="2">
    <citation type="journal article" date="2022" name="Mol. Ecol. Resour.">
        <title>The genomes of chicory, endive, great burdock and yacon provide insights into Asteraceae paleo-polyploidization history and plant inulin production.</title>
        <authorList>
            <person name="Fan W."/>
            <person name="Wang S."/>
            <person name="Wang H."/>
            <person name="Wang A."/>
            <person name="Jiang F."/>
            <person name="Liu H."/>
            <person name="Zhao H."/>
            <person name="Xu D."/>
            <person name="Zhang Y."/>
        </authorList>
    </citation>
    <scope>NUCLEOTIDE SEQUENCE [LARGE SCALE GENOMIC DNA]</scope>
    <source>
        <strain evidence="2">cv. Yunnan</strain>
        <tissue evidence="1">Leaves</tissue>
    </source>
</reference>
<accession>A0ACB9D5N8</accession>
<gene>
    <name evidence="1" type="ORF">L1987_59431</name>
</gene>
<sequence length="85" mass="9882">MLVVLIEMDFFWLNVRTIAIKITCLVGTENQWMLDLNRRPLERGFKCLLLVSPCGYLKLACFDAFAIFVDDEKYVPEQQSLSKYG</sequence>
<keyword evidence="2" id="KW-1185">Reference proteome</keyword>
<evidence type="ECO:0000313" key="2">
    <source>
        <dbReference type="Proteomes" id="UP001056120"/>
    </source>
</evidence>
<proteinExistence type="predicted"/>
<dbReference type="Proteomes" id="UP001056120">
    <property type="component" value="Linkage Group LG20"/>
</dbReference>
<reference evidence="2" key="1">
    <citation type="journal article" date="2022" name="Mol. Ecol. Resour.">
        <title>The genomes of chicory, endive, great burdock and yacon provide insights into Asteraceae palaeo-polyploidization history and plant inulin production.</title>
        <authorList>
            <person name="Fan W."/>
            <person name="Wang S."/>
            <person name="Wang H."/>
            <person name="Wang A."/>
            <person name="Jiang F."/>
            <person name="Liu H."/>
            <person name="Zhao H."/>
            <person name="Xu D."/>
            <person name="Zhang Y."/>
        </authorList>
    </citation>
    <scope>NUCLEOTIDE SEQUENCE [LARGE SCALE GENOMIC DNA]</scope>
    <source>
        <strain evidence="2">cv. Yunnan</strain>
    </source>
</reference>
<comment type="caution">
    <text evidence="1">The sequence shown here is derived from an EMBL/GenBank/DDBJ whole genome shotgun (WGS) entry which is preliminary data.</text>
</comment>
<dbReference type="EMBL" id="CM042037">
    <property type="protein sequence ID" value="KAI3741755.1"/>
    <property type="molecule type" value="Genomic_DNA"/>
</dbReference>
<name>A0ACB9D5N8_9ASTR</name>